<feature type="region of interest" description="Disordered" evidence="1">
    <location>
        <begin position="195"/>
        <end position="276"/>
    </location>
</feature>
<dbReference type="AlphaFoldDB" id="A0A1Q9CJH4"/>
<evidence type="ECO:0000313" key="4">
    <source>
        <dbReference type="Proteomes" id="UP000186817"/>
    </source>
</evidence>
<evidence type="ECO:0000256" key="1">
    <source>
        <dbReference type="SAM" id="MobiDB-lite"/>
    </source>
</evidence>
<feature type="compositionally biased region" description="Polar residues" evidence="1">
    <location>
        <begin position="36"/>
        <end position="45"/>
    </location>
</feature>
<dbReference type="OrthoDB" id="435383at2759"/>
<comment type="caution">
    <text evidence="3">The sequence shown here is derived from an EMBL/GenBank/DDBJ whole genome shotgun (WGS) entry which is preliminary data.</text>
</comment>
<keyword evidence="2" id="KW-0732">Signal</keyword>
<feature type="compositionally biased region" description="Polar residues" evidence="1">
    <location>
        <begin position="72"/>
        <end position="82"/>
    </location>
</feature>
<proteinExistence type="predicted"/>
<feature type="region of interest" description="Disordered" evidence="1">
    <location>
        <begin position="25"/>
        <end position="87"/>
    </location>
</feature>
<feature type="chain" id="PRO_5012638517" evidence="2">
    <location>
        <begin position="21"/>
        <end position="450"/>
    </location>
</feature>
<feature type="region of interest" description="Disordered" evidence="1">
    <location>
        <begin position="344"/>
        <end position="363"/>
    </location>
</feature>
<gene>
    <name evidence="3" type="ORF">AK812_SmicGene36209</name>
</gene>
<feature type="compositionally biased region" description="Acidic residues" evidence="1">
    <location>
        <begin position="203"/>
        <end position="239"/>
    </location>
</feature>
<feature type="signal peptide" evidence="2">
    <location>
        <begin position="1"/>
        <end position="20"/>
    </location>
</feature>
<evidence type="ECO:0000313" key="3">
    <source>
        <dbReference type="EMBL" id="OLP83073.1"/>
    </source>
</evidence>
<feature type="compositionally biased region" description="Low complexity" evidence="1">
    <location>
        <begin position="344"/>
        <end position="354"/>
    </location>
</feature>
<accession>A0A1Q9CJH4</accession>
<sequence>MWLICCCWLWISGCISQAQGARPAGALDTGAENRQPRQSPRSAALQTDARHVSGAQAGRRGDVTDEEEEDPVSTSDSPASDSEANDELARTMKAACTRNPGDDINLKDIRGCVKELQSYAQATRHGFVESIEAEKIFVREYQNAAKKLAFMGNTELFWEDIQKEHKNAKTFLLDVASQSAADARDLKEFSKLANKNKTKESGDGEDEGEAEELDADETEDDGGEDEDEDEDESEDEEDAAGGKGGKKTGKKDSSAANEAKKSKELRGQRSQEVQGGRAEELLAARLAPFLPQARGLVPCGIAAGARELQLCCQEEEKDYFQLLVRENSCDRTDWAFAAVSAAGDGASDTDSATSSDHDEPLPVEDLQGLSTGEVDEYLFGQYQAAKKRWRRYSGKPVRALRRVIRRKGKGKGKQRSSYLNIDSLLQQSAYFKGKGKGGTGPQFVARPVDS</sequence>
<dbReference type="EMBL" id="LSRX01001144">
    <property type="protein sequence ID" value="OLP83073.1"/>
    <property type="molecule type" value="Genomic_DNA"/>
</dbReference>
<organism evidence="3 4">
    <name type="scientific">Symbiodinium microadriaticum</name>
    <name type="common">Dinoflagellate</name>
    <name type="synonym">Zooxanthella microadriatica</name>
    <dbReference type="NCBI Taxonomy" id="2951"/>
    <lineage>
        <taxon>Eukaryota</taxon>
        <taxon>Sar</taxon>
        <taxon>Alveolata</taxon>
        <taxon>Dinophyceae</taxon>
        <taxon>Suessiales</taxon>
        <taxon>Symbiodiniaceae</taxon>
        <taxon>Symbiodinium</taxon>
    </lineage>
</organism>
<feature type="compositionally biased region" description="Basic and acidic residues" evidence="1">
    <location>
        <begin position="250"/>
        <end position="269"/>
    </location>
</feature>
<dbReference type="Proteomes" id="UP000186817">
    <property type="component" value="Unassembled WGS sequence"/>
</dbReference>
<evidence type="ECO:0000256" key="2">
    <source>
        <dbReference type="SAM" id="SignalP"/>
    </source>
</evidence>
<protein>
    <submittedName>
        <fullName evidence="3">Uncharacterized protein</fullName>
    </submittedName>
</protein>
<name>A0A1Q9CJH4_SYMMI</name>
<reference evidence="3 4" key="1">
    <citation type="submission" date="2016-02" db="EMBL/GenBank/DDBJ databases">
        <title>Genome analysis of coral dinoflagellate symbionts highlights evolutionary adaptations to a symbiotic lifestyle.</title>
        <authorList>
            <person name="Aranda M."/>
            <person name="Li Y."/>
            <person name="Liew Y.J."/>
            <person name="Baumgarten S."/>
            <person name="Simakov O."/>
            <person name="Wilson M."/>
            <person name="Piel J."/>
            <person name="Ashoor H."/>
            <person name="Bougouffa S."/>
            <person name="Bajic V.B."/>
            <person name="Ryu T."/>
            <person name="Ravasi T."/>
            <person name="Bayer T."/>
            <person name="Micklem G."/>
            <person name="Kim H."/>
            <person name="Bhak J."/>
            <person name="Lajeunesse T.C."/>
            <person name="Voolstra C.R."/>
        </authorList>
    </citation>
    <scope>NUCLEOTIDE SEQUENCE [LARGE SCALE GENOMIC DNA]</scope>
    <source>
        <strain evidence="3 4">CCMP2467</strain>
    </source>
</reference>
<keyword evidence="4" id="KW-1185">Reference proteome</keyword>